<dbReference type="InterPro" id="IPR014716">
    <property type="entry name" value="Fibrinogen_a/b/g_C_1"/>
</dbReference>
<dbReference type="InterPro" id="IPR050373">
    <property type="entry name" value="Fibrinogen_C-term_domain"/>
</dbReference>
<dbReference type="Gene3D" id="3.90.215.10">
    <property type="entry name" value="Gamma Fibrinogen, chain A, domain 1"/>
    <property type="match status" value="1"/>
</dbReference>
<dbReference type="PROSITE" id="PS51406">
    <property type="entry name" value="FIBRINOGEN_C_2"/>
    <property type="match status" value="1"/>
</dbReference>
<name>A0AAV4TG50_CAEEX</name>
<evidence type="ECO:0000259" key="2">
    <source>
        <dbReference type="PROSITE" id="PS51406"/>
    </source>
</evidence>
<evidence type="ECO:0000256" key="1">
    <source>
        <dbReference type="ARBA" id="ARBA00023157"/>
    </source>
</evidence>
<keyword evidence="1" id="KW-1015">Disulfide bond</keyword>
<dbReference type="InterPro" id="IPR002181">
    <property type="entry name" value="Fibrinogen_a/b/g_C_dom"/>
</dbReference>
<dbReference type="AlphaFoldDB" id="A0AAV4TG50"/>
<proteinExistence type="predicted"/>
<organism evidence="3 4">
    <name type="scientific">Caerostris extrusa</name>
    <name type="common">Bark spider</name>
    <name type="synonym">Caerostris bankana</name>
    <dbReference type="NCBI Taxonomy" id="172846"/>
    <lineage>
        <taxon>Eukaryota</taxon>
        <taxon>Metazoa</taxon>
        <taxon>Ecdysozoa</taxon>
        <taxon>Arthropoda</taxon>
        <taxon>Chelicerata</taxon>
        <taxon>Arachnida</taxon>
        <taxon>Araneae</taxon>
        <taxon>Araneomorphae</taxon>
        <taxon>Entelegynae</taxon>
        <taxon>Araneoidea</taxon>
        <taxon>Araneidae</taxon>
        <taxon>Caerostris</taxon>
    </lineage>
</organism>
<feature type="domain" description="Fibrinogen C-terminal" evidence="2">
    <location>
        <begin position="106"/>
        <end position="326"/>
    </location>
</feature>
<protein>
    <submittedName>
        <fullName evidence="3">Techylectin-5A</fullName>
    </submittedName>
</protein>
<dbReference type="SUPFAM" id="SSF56496">
    <property type="entry name" value="Fibrinogen C-terminal domain-like"/>
    <property type="match status" value="1"/>
</dbReference>
<dbReference type="Pfam" id="PF00147">
    <property type="entry name" value="Fibrinogen_C"/>
    <property type="match status" value="1"/>
</dbReference>
<evidence type="ECO:0000313" key="4">
    <source>
        <dbReference type="Proteomes" id="UP001054945"/>
    </source>
</evidence>
<keyword evidence="4" id="KW-1185">Reference proteome</keyword>
<dbReference type="Proteomes" id="UP001054945">
    <property type="component" value="Unassembled WGS sequence"/>
</dbReference>
<dbReference type="PROSITE" id="PS00514">
    <property type="entry name" value="FIBRINOGEN_C_1"/>
    <property type="match status" value="1"/>
</dbReference>
<dbReference type="GO" id="GO:0005615">
    <property type="term" value="C:extracellular space"/>
    <property type="evidence" value="ECO:0007669"/>
    <property type="project" value="TreeGrafter"/>
</dbReference>
<dbReference type="CDD" id="cd00087">
    <property type="entry name" value="FReD"/>
    <property type="match status" value="1"/>
</dbReference>
<dbReference type="EMBL" id="BPLR01011106">
    <property type="protein sequence ID" value="GIY44199.1"/>
    <property type="molecule type" value="Genomic_DNA"/>
</dbReference>
<dbReference type="NCBIfam" id="NF040941">
    <property type="entry name" value="GGGWT_bact"/>
    <property type="match status" value="1"/>
</dbReference>
<dbReference type="SMART" id="SM00186">
    <property type="entry name" value="FBG"/>
    <property type="match status" value="1"/>
</dbReference>
<dbReference type="InterPro" id="IPR036056">
    <property type="entry name" value="Fibrinogen-like_C"/>
</dbReference>
<dbReference type="PANTHER" id="PTHR19143">
    <property type="entry name" value="FIBRINOGEN/TENASCIN/ANGIOPOEITIN"/>
    <property type="match status" value="1"/>
</dbReference>
<sequence length="328" mass="37342">ASRRENKRVILSPSVYDREKQATSLAASGRFDSVGDDQDRSILVPETRLSHQNSEIMDKICLRIAILGMIVLTASCKVIDTSISQLKTNNSSLPSSRMLVAKDGCPPVHSKPMDCEEVLKNGHKTNGVYTIWPRSRIFEKESVRVYCDMKTLGGGWTVIQRRGDFGSPENYFSKSWNYYKKGFGSLTRDFWIGNDVIYALTNQASYTVRFEMQHTNSTKAYALYDEFWIDNEDQKYRLHISGYSGTAGDSMTNHDRENFSTQDSGYYCAVNRRSGWWFHNCLNANLNGIYRNGKYTASYQDGMEWESFGGSYNSMVSSEIKIRPAQFG</sequence>
<accession>A0AAV4TG50</accession>
<reference evidence="3 4" key="1">
    <citation type="submission" date="2021-06" db="EMBL/GenBank/DDBJ databases">
        <title>Caerostris extrusa draft genome.</title>
        <authorList>
            <person name="Kono N."/>
            <person name="Arakawa K."/>
        </authorList>
    </citation>
    <scope>NUCLEOTIDE SEQUENCE [LARGE SCALE GENOMIC DNA]</scope>
</reference>
<feature type="non-terminal residue" evidence="3">
    <location>
        <position position="1"/>
    </location>
</feature>
<gene>
    <name evidence="3" type="ORF">CEXT_547431</name>
</gene>
<comment type="caution">
    <text evidence="3">The sequence shown here is derived from an EMBL/GenBank/DDBJ whole genome shotgun (WGS) entry which is preliminary data.</text>
</comment>
<evidence type="ECO:0000313" key="3">
    <source>
        <dbReference type="EMBL" id="GIY44199.1"/>
    </source>
</evidence>
<dbReference type="InterPro" id="IPR020837">
    <property type="entry name" value="Fibrinogen_CS"/>
</dbReference>